<keyword evidence="2" id="KW-1185">Reference proteome</keyword>
<organism evidence="1 2">
    <name type="scientific">Propioniciclava soli</name>
    <dbReference type="NCBI Taxonomy" id="2775081"/>
    <lineage>
        <taxon>Bacteria</taxon>
        <taxon>Bacillati</taxon>
        <taxon>Actinomycetota</taxon>
        <taxon>Actinomycetes</taxon>
        <taxon>Propionibacteriales</taxon>
        <taxon>Propionibacteriaceae</taxon>
        <taxon>Propioniciclava</taxon>
    </lineage>
</organism>
<dbReference type="Proteomes" id="UP001434337">
    <property type="component" value="Chromosome"/>
</dbReference>
<dbReference type="RefSeq" id="WP_232550202.1">
    <property type="nucleotide sequence ID" value="NZ_CP115965.1"/>
</dbReference>
<evidence type="ECO:0000313" key="1">
    <source>
        <dbReference type="EMBL" id="WZX00236.1"/>
    </source>
</evidence>
<evidence type="ECO:0008006" key="3">
    <source>
        <dbReference type="Google" id="ProtNLM"/>
    </source>
</evidence>
<sequence>MLDAAVHHARGCFMGFDGEAMAVGLERAYHAGAFVEFLSKATVAAVAPALLVEPNDLESQAAVLRLGGSVDPTAMANMRTIAAMRALQMSEAATCRPKSEAARRILSLRNGAVHMAITPADELEIPDLLAAWIRMVFPVVGLTEDDFLGEEVAKVMAEAFGDLQVRTRKKIKEAGDRFHSWFDGKNPTQQALIRAAKEDLAKAPRHDYLEQIGCPACDSQAWLLGQLDVWGEYEGPGETSLEWAIAMELLCGVCGLELDEVELAAIGIEPQPDWDI</sequence>
<accession>A0ABZ3CFA8</accession>
<reference evidence="1 2" key="1">
    <citation type="journal article" date="2023" name="Environ Microbiome">
        <title>A coral-associated actinobacterium mitigates coral bleaching under heat stress.</title>
        <authorList>
            <person name="Li J."/>
            <person name="Zou Y."/>
            <person name="Li Q."/>
            <person name="Zhang J."/>
            <person name="Bourne D.G."/>
            <person name="Lyu Y."/>
            <person name="Liu C."/>
            <person name="Zhang S."/>
        </authorList>
    </citation>
    <scope>NUCLEOTIDE SEQUENCE [LARGE SCALE GENOMIC DNA]</scope>
    <source>
        <strain evidence="1 2">SCSIO 13291</strain>
    </source>
</reference>
<dbReference type="EMBL" id="CP115965">
    <property type="protein sequence ID" value="WZX00236.1"/>
    <property type="molecule type" value="Genomic_DNA"/>
</dbReference>
<name>A0ABZ3CFA8_9ACTN</name>
<proteinExistence type="predicted"/>
<evidence type="ECO:0000313" key="2">
    <source>
        <dbReference type="Proteomes" id="UP001434337"/>
    </source>
</evidence>
<protein>
    <recommendedName>
        <fullName evidence="3">DUF4145 domain-containing protein</fullName>
    </recommendedName>
</protein>
<gene>
    <name evidence="1" type="ORF">PCC79_08660</name>
</gene>